<proteinExistence type="predicted"/>
<protein>
    <submittedName>
        <fullName evidence="1">Transposon Ty3-G Gag-Pol polyprotein</fullName>
    </submittedName>
</protein>
<sequence length="115" mass="12769">MEGLLASFNANLETKHDKMNPYITKLANNIDEMQAKLNSMPSTIVANPRALNTINLRSGKKIPRADKKMTVFTREEDNEGILSVGEITINVILDFKEPVRACKSTNPALKMTVPP</sequence>
<dbReference type="Proteomes" id="UP000634136">
    <property type="component" value="Unassembled WGS sequence"/>
</dbReference>
<comment type="caution">
    <text evidence="1">The sequence shown here is derived from an EMBL/GenBank/DDBJ whole genome shotgun (WGS) entry which is preliminary data.</text>
</comment>
<reference evidence="1" key="1">
    <citation type="submission" date="2020-09" db="EMBL/GenBank/DDBJ databases">
        <title>Genome-Enabled Discovery of Anthraquinone Biosynthesis in Senna tora.</title>
        <authorList>
            <person name="Kang S.-H."/>
            <person name="Pandey R.P."/>
            <person name="Lee C.-M."/>
            <person name="Sim J.-S."/>
            <person name="Jeong J.-T."/>
            <person name="Choi B.-S."/>
            <person name="Jung M."/>
            <person name="Ginzburg D."/>
            <person name="Zhao K."/>
            <person name="Won S.Y."/>
            <person name="Oh T.-J."/>
            <person name="Yu Y."/>
            <person name="Kim N.-H."/>
            <person name="Lee O.R."/>
            <person name="Lee T.-H."/>
            <person name="Bashyal P."/>
            <person name="Kim T.-S."/>
            <person name="Lee W.-H."/>
            <person name="Kawkins C."/>
            <person name="Kim C.-K."/>
            <person name="Kim J.S."/>
            <person name="Ahn B.O."/>
            <person name="Rhee S.Y."/>
            <person name="Sohng J.K."/>
        </authorList>
    </citation>
    <scope>NUCLEOTIDE SEQUENCE</scope>
    <source>
        <tissue evidence="1">Leaf</tissue>
    </source>
</reference>
<keyword evidence="2" id="KW-1185">Reference proteome</keyword>
<dbReference type="AlphaFoldDB" id="A0A834WL71"/>
<name>A0A834WL71_9FABA</name>
<evidence type="ECO:0000313" key="2">
    <source>
        <dbReference type="Proteomes" id="UP000634136"/>
    </source>
</evidence>
<organism evidence="1 2">
    <name type="scientific">Senna tora</name>
    <dbReference type="NCBI Taxonomy" id="362788"/>
    <lineage>
        <taxon>Eukaryota</taxon>
        <taxon>Viridiplantae</taxon>
        <taxon>Streptophyta</taxon>
        <taxon>Embryophyta</taxon>
        <taxon>Tracheophyta</taxon>
        <taxon>Spermatophyta</taxon>
        <taxon>Magnoliopsida</taxon>
        <taxon>eudicotyledons</taxon>
        <taxon>Gunneridae</taxon>
        <taxon>Pentapetalae</taxon>
        <taxon>rosids</taxon>
        <taxon>fabids</taxon>
        <taxon>Fabales</taxon>
        <taxon>Fabaceae</taxon>
        <taxon>Caesalpinioideae</taxon>
        <taxon>Cassia clade</taxon>
        <taxon>Senna</taxon>
    </lineage>
</organism>
<gene>
    <name evidence="1" type="ORF">G2W53_018256</name>
</gene>
<evidence type="ECO:0000313" key="1">
    <source>
        <dbReference type="EMBL" id="KAF7827092.1"/>
    </source>
</evidence>
<accession>A0A834WL71</accession>
<dbReference type="EMBL" id="JAAIUW010000006">
    <property type="protein sequence ID" value="KAF7827092.1"/>
    <property type="molecule type" value="Genomic_DNA"/>
</dbReference>